<dbReference type="InterPro" id="IPR013517">
    <property type="entry name" value="FG-GAP"/>
</dbReference>
<keyword evidence="2" id="KW-0812">Transmembrane</keyword>
<dbReference type="PANTHER" id="PTHR44103:SF1">
    <property type="entry name" value="PROPROTEIN CONVERTASE P"/>
    <property type="match status" value="1"/>
</dbReference>
<keyword evidence="4" id="KW-1185">Reference proteome</keyword>
<gene>
    <name evidence="3" type="ORF">DC094_16680</name>
</gene>
<keyword evidence="2" id="KW-1133">Transmembrane helix</keyword>
<dbReference type="Proteomes" id="UP000244906">
    <property type="component" value="Unassembled WGS sequence"/>
</dbReference>
<accession>A0A2V1GXU3</accession>
<evidence type="ECO:0000313" key="3">
    <source>
        <dbReference type="EMBL" id="PVZ66332.1"/>
    </source>
</evidence>
<reference evidence="3 4" key="1">
    <citation type="submission" date="2018-04" db="EMBL/GenBank/DDBJ databases">
        <title>Thalassorhabdus spongiae gen. nov., sp. nov., isolated from a marine sponge in South-West Iceland.</title>
        <authorList>
            <person name="Knobloch S."/>
            <person name="Daussin A."/>
            <person name="Johannsson R."/>
            <person name="Marteinsson V.T."/>
        </authorList>
    </citation>
    <scope>NUCLEOTIDE SEQUENCE [LARGE SCALE GENOMIC DNA]</scope>
    <source>
        <strain evidence="3 4">Hp12</strain>
    </source>
</reference>
<dbReference type="PANTHER" id="PTHR44103">
    <property type="entry name" value="PROPROTEIN CONVERTASE P"/>
    <property type="match status" value="1"/>
</dbReference>
<feature type="transmembrane region" description="Helical" evidence="2">
    <location>
        <begin position="744"/>
        <end position="763"/>
    </location>
</feature>
<organism evidence="3 4">
    <name type="scientific">Pelagibaculum spongiae</name>
    <dbReference type="NCBI Taxonomy" id="2080658"/>
    <lineage>
        <taxon>Bacteria</taxon>
        <taxon>Pseudomonadati</taxon>
        <taxon>Pseudomonadota</taxon>
        <taxon>Gammaproteobacteria</taxon>
        <taxon>Oceanospirillales</taxon>
        <taxon>Pelagibaculum</taxon>
    </lineage>
</organism>
<keyword evidence="1" id="KW-0732">Signal</keyword>
<proteinExistence type="predicted"/>
<dbReference type="SUPFAM" id="SSF69318">
    <property type="entry name" value="Integrin alpha N-terminal domain"/>
    <property type="match status" value="1"/>
</dbReference>
<evidence type="ECO:0000256" key="2">
    <source>
        <dbReference type="SAM" id="Phobius"/>
    </source>
</evidence>
<protein>
    <recommendedName>
        <fullName evidence="5">VCBS repeat-containing protein</fullName>
    </recommendedName>
</protein>
<evidence type="ECO:0008006" key="5">
    <source>
        <dbReference type="Google" id="ProtNLM"/>
    </source>
</evidence>
<evidence type="ECO:0000313" key="4">
    <source>
        <dbReference type="Proteomes" id="UP000244906"/>
    </source>
</evidence>
<dbReference type="EMBL" id="QDDL01000008">
    <property type="protein sequence ID" value="PVZ66332.1"/>
    <property type="molecule type" value="Genomic_DNA"/>
</dbReference>
<dbReference type="AlphaFoldDB" id="A0A2V1GXU3"/>
<sequence length="770" mass="84486">MAIKIMKKEYLAYFLLVLFSPASYSIELYPQAIEAYENTPVVIDVLHNASGALPSTLSISQQPRAGTYSQRVFTPYPTSHQGNIGYQIEVVDGKVVFQPAPDYSESYSFDFQAEDAEGNSDQSFYLVHVQPVNQRAEVTVPLEEHLFNANFSRNWVPLVNDPDNSEIISVSGSHQNAGVIRDISLNTYYDPHNLTLVANARGIEKTFSLVTTQGDTAPNIATTLINVYGGRISDTAISQTIPAISLPSQEQTFKYYLSQNNPFVESNYNGQLTIELEGDFSLDELPETCDMTNAVNFTGKILTCEVTVPHDTSLQIDVPLTTGAKGIIISRASLPIANDEIRHFDNISEQSLPVVDQIVSPSGNVQTSFIPGPALLLDINNDNLDDLLVAPASFGKPRWYLNNGNGGFTASNFLFAPIDAQVIVKGDLDGDSNPDVVLLGRYGEFQQYEQQGTRLVLQTAKHQWSRNQAHVTSAIIVDLNNNPNGELYVTGDAFYARYKNNDGLLKTPANDDWFGSNISGVSLATGQLNNTLFNELIADNLSGNIQLFNNPGNGNANSLDISDLLSNENSFFQTLLIDDVDKNSFDDVILIARSEKNTQDQDFHIIDLLIERKNIERNSNIKLLKNNDSSLTLQDSLLIPDVHNALAVDMDNDQDNELLIHTSNGAVLLLKNHRGTYQNPNLGLVSLTSSQLLVGRLTNDLTPDILILQTDGMIKTALITEPLIAPTPLTTEESLAASSGGGSISRVAIFLTFLTSLLIIIRLRTKKSPN</sequence>
<comment type="caution">
    <text evidence="3">The sequence shown here is derived from an EMBL/GenBank/DDBJ whole genome shotgun (WGS) entry which is preliminary data.</text>
</comment>
<keyword evidence="2" id="KW-0472">Membrane</keyword>
<dbReference type="InterPro" id="IPR028994">
    <property type="entry name" value="Integrin_alpha_N"/>
</dbReference>
<name>A0A2V1GXU3_9GAMM</name>
<dbReference type="Pfam" id="PF13517">
    <property type="entry name" value="FG-GAP_3"/>
    <property type="match status" value="1"/>
</dbReference>
<evidence type="ECO:0000256" key="1">
    <source>
        <dbReference type="ARBA" id="ARBA00022729"/>
    </source>
</evidence>